<dbReference type="SUPFAM" id="SSF57783">
    <property type="entry name" value="Zinc beta-ribbon"/>
    <property type="match status" value="1"/>
</dbReference>
<dbReference type="Gene3D" id="1.10.472.10">
    <property type="entry name" value="Cyclin-like"/>
    <property type="match status" value="1"/>
</dbReference>
<dbReference type="GO" id="GO:0008270">
    <property type="term" value="F:zinc ion binding"/>
    <property type="evidence" value="ECO:0007669"/>
    <property type="project" value="UniProtKB-KW"/>
</dbReference>
<dbReference type="AlphaFoldDB" id="F2HI95"/>
<name>F2HI95_9CRYP</name>
<dbReference type="GeneID" id="10447427"/>
<keyword evidence="5" id="KW-0863">Zinc-finger</keyword>
<feature type="domain" description="TFIIB-type" evidence="6">
    <location>
        <begin position="20"/>
        <end position="51"/>
    </location>
</feature>
<dbReference type="Pfam" id="PF08271">
    <property type="entry name" value="Zn_Ribbon_TF"/>
    <property type="match status" value="1"/>
</dbReference>
<proteinExistence type="predicted"/>
<dbReference type="InterPro" id="IPR013150">
    <property type="entry name" value="TFIIB_cyclin"/>
</dbReference>
<dbReference type="SUPFAM" id="SSF47954">
    <property type="entry name" value="Cyclin-like"/>
    <property type="match status" value="2"/>
</dbReference>
<dbReference type="EMBL" id="CP002174">
    <property type="protein sequence ID" value="AEA39019.1"/>
    <property type="molecule type" value="Genomic_DNA"/>
</dbReference>
<organism evidence="7 8">
    <name type="scientific">Cryptomonas paramaecium</name>
    <dbReference type="NCBI Taxonomy" id="2898"/>
    <lineage>
        <taxon>Eukaryota</taxon>
        <taxon>Cryptophyceae</taxon>
        <taxon>Cryptomonadales</taxon>
        <taxon>Cryptomonadaceae</taxon>
        <taxon>Cryptomonas</taxon>
    </lineage>
</organism>
<dbReference type="PROSITE" id="PS51134">
    <property type="entry name" value="ZF_TFIIB"/>
    <property type="match status" value="1"/>
</dbReference>
<evidence type="ECO:0000256" key="1">
    <source>
        <dbReference type="ARBA" id="ARBA00022737"/>
    </source>
</evidence>
<dbReference type="InterPro" id="IPR036915">
    <property type="entry name" value="Cyclin-like_sf"/>
</dbReference>
<evidence type="ECO:0000313" key="7">
    <source>
        <dbReference type="EMBL" id="AEA39019.1"/>
    </source>
</evidence>
<dbReference type="GO" id="GO:0070897">
    <property type="term" value="P:transcription preinitiation complex assembly"/>
    <property type="evidence" value="ECO:0007669"/>
    <property type="project" value="InterPro"/>
</dbReference>
<keyword evidence="2" id="KW-0805">Transcription regulation</keyword>
<dbReference type="PANTHER" id="PTHR11618:SF13">
    <property type="entry name" value="TRANSCRIPTION INITIATION FACTOR IIB"/>
    <property type="match status" value="1"/>
</dbReference>
<dbReference type="PANTHER" id="PTHR11618">
    <property type="entry name" value="TRANSCRIPTION INITIATION FACTOR IIB-RELATED"/>
    <property type="match status" value="1"/>
</dbReference>
<gene>
    <name evidence="7" type="primary">tfIIB</name>
    <name evidence="7" type="ORF">CPARA_3gp361</name>
</gene>
<dbReference type="PRINTS" id="PR00685">
    <property type="entry name" value="TIFACTORIIB"/>
</dbReference>
<geneLocation type="nucleomorph" evidence="7"/>
<evidence type="ECO:0000256" key="3">
    <source>
        <dbReference type="ARBA" id="ARBA00023163"/>
    </source>
</evidence>
<dbReference type="RefSeq" id="XP_003239917.1">
    <property type="nucleotide sequence ID" value="XM_003239869.1"/>
</dbReference>
<keyword evidence="1" id="KW-0677">Repeat</keyword>
<keyword evidence="5" id="KW-0479">Metal-binding</keyword>
<protein>
    <recommendedName>
        <fullName evidence="4">General transcription factor TFIIB</fullName>
    </recommendedName>
</protein>
<dbReference type="GO" id="GO:0017025">
    <property type="term" value="F:TBP-class protein binding"/>
    <property type="evidence" value="ECO:0007669"/>
    <property type="project" value="InterPro"/>
</dbReference>
<keyword evidence="5" id="KW-0862">Zinc</keyword>
<dbReference type="Proteomes" id="UP000243423">
    <property type="component" value="Nucleomorph 3"/>
</dbReference>
<evidence type="ECO:0000256" key="4">
    <source>
        <dbReference type="ARBA" id="ARBA00031706"/>
    </source>
</evidence>
<accession>F2HI95</accession>
<dbReference type="GO" id="GO:0097550">
    <property type="term" value="C:transcription preinitiation complex"/>
    <property type="evidence" value="ECO:0007669"/>
    <property type="project" value="TreeGrafter"/>
</dbReference>
<dbReference type="Pfam" id="PF00382">
    <property type="entry name" value="TFIIB"/>
    <property type="match status" value="2"/>
</dbReference>
<keyword evidence="3" id="KW-0804">Transcription</keyword>
<evidence type="ECO:0000256" key="2">
    <source>
        <dbReference type="ARBA" id="ARBA00023015"/>
    </source>
</evidence>
<dbReference type="GO" id="GO:0005634">
    <property type="term" value="C:nucleus"/>
    <property type="evidence" value="ECO:0007669"/>
    <property type="project" value="TreeGrafter"/>
</dbReference>
<keyword evidence="7" id="KW-0542">Nucleomorph</keyword>
<reference evidence="7 8" key="1">
    <citation type="journal article" date="2011" name="Genome Biol. Evol.">
        <title>Complete nucleomorph genome sequence of the nonphotosynthetic alga Cryptomonas paramecium reveals a core nucleomorph gene set.</title>
        <authorList>
            <person name="Tanifuji G."/>
            <person name="Onodera N.T."/>
            <person name="Wheeler T.J."/>
            <person name="Dlutek M."/>
            <person name="Donaher N."/>
            <person name="Archibald J.M."/>
        </authorList>
    </citation>
    <scope>NUCLEOTIDE SEQUENCE [LARGE SCALE GENOMIC DNA]</scope>
    <source>
        <strain evidence="7 8">CCAP977/2A</strain>
    </source>
</reference>
<dbReference type="Gene3D" id="1.10.472.170">
    <property type="match status" value="1"/>
</dbReference>
<dbReference type="InterPro" id="IPR000812">
    <property type="entry name" value="TFIIB"/>
</dbReference>
<sequence>MNDADFFKKNCIITQTVQHASFKCSACQSENIIEDKKQGELICKDCGLVFASHTIDFNNEWRTFSSDQFKKDPSRIGSHSHPLIELNRSTGISKGLKGFNFLNERLIKSHNRTNIEKVNYFLNKIFVKNSLIIEKAFLPKFIKQKVEELFKLYFDHLTMRSDGSRTRNFLKKKETTSILAALILICCRNEGIPRTFREISEITKISKKEIGLKVRAIQRSLRGIHFTKTKNSENFVSRFCSKLGLPYFAGDLAEKLARLVKEKEGLYGKTLISVATAAIYIITQMPFCNVKYTSKEISRIAGINENTLRITYKAVYPYKNEILKHLILNDNLNDTRTYITY</sequence>
<evidence type="ECO:0000313" key="8">
    <source>
        <dbReference type="Proteomes" id="UP000243423"/>
    </source>
</evidence>
<dbReference type="InterPro" id="IPR013137">
    <property type="entry name" value="Znf_TFIIB"/>
</dbReference>
<evidence type="ECO:0000259" key="6">
    <source>
        <dbReference type="PROSITE" id="PS51134"/>
    </source>
</evidence>
<evidence type="ECO:0000256" key="5">
    <source>
        <dbReference type="PROSITE-ProRule" id="PRU00469"/>
    </source>
</evidence>